<dbReference type="AlphaFoldDB" id="A0AAD7XU16"/>
<evidence type="ECO:0000313" key="2">
    <source>
        <dbReference type="Proteomes" id="UP001230188"/>
    </source>
</evidence>
<dbReference type="PANTHER" id="PTHR31152:SF1">
    <property type="entry name" value="PLAC8 FAMILY PROTEIN"/>
    <property type="match status" value="1"/>
</dbReference>
<dbReference type="EMBL" id="JAQMWT010000034">
    <property type="protein sequence ID" value="KAJ8613227.1"/>
    <property type="molecule type" value="Genomic_DNA"/>
</dbReference>
<reference evidence="1" key="1">
    <citation type="submission" date="2023-01" db="EMBL/GenBank/DDBJ databases">
        <title>Metagenome sequencing of chrysophaentin producing Chrysophaeum taylorii.</title>
        <authorList>
            <person name="Davison J."/>
            <person name="Bewley C."/>
        </authorList>
    </citation>
    <scope>NUCLEOTIDE SEQUENCE</scope>
    <source>
        <strain evidence="1">NIES-1699</strain>
    </source>
</reference>
<proteinExistence type="predicted"/>
<protein>
    <submittedName>
        <fullName evidence="1">Uncharacterized protein</fullName>
    </submittedName>
</protein>
<name>A0AAD7XU16_9STRA</name>
<gene>
    <name evidence="1" type="ORF">CTAYLR_004517</name>
</gene>
<keyword evidence="2" id="KW-1185">Reference proteome</keyword>
<evidence type="ECO:0000313" key="1">
    <source>
        <dbReference type="EMBL" id="KAJ8613227.1"/>
    </source>
</evidence>
<dbReference type="Proteomes" id="UP001230188">
    <property type="component" value="Unassembled WGS sequence"/>
</dbReference>
<dbReference type="PANTHER" id="PTHR31152">
    <property type="entry name" value="PLAC8 FAMILY PROTEIN"/>
    <property type="match status" value="1"/>
</dbReference>
<organism evidence="1 2">
    <name type="scientific">Chrysophaeum taylorii</name>
    <dbReference type="NCBI Taxonomy" id="2483200"/>
    <lineage>
        <taxon>Eukaryota</taxon>
        <taxon>Sar</taxon>
        <taxon>Stramenopiles</taxon>
        <taxon>Ochrophyta</taxon>
        <taxon>Pelagophyceae</taxon>
        <taxon>Pelagomonadales</taxon>
        <taxon>Pelagomonadaceae</taxon>
        <taxon>Chrysophaeum</taxon>
    </lineage>
</organism>
<comment type="caution">
    <text evidence="1">The sequence shown here is derived from an EMBL/GenBank/DDBJ whole genome shotgun (WGS) entry which is preliminary data.</text>
</comment>
<accession>A0AAD7XU16</accession>
<sequence>MCDRVCLCFSEAPLSEEEVRGARGSVYVRYLNNDGRFAVSMMDACYYEYLCCFTAALPVTFPCTQLHMRYAVLNHVSPGSEWSNYVCCQGYIPACCCFAPGECCEAEYPRTCMCLEAWCFPGLAVSSTRFLVMDHYSLQPDPCDNRLIRANNCIQLLACVCEIAAHFDQNLRDLSQLIEVLADLVFLTTAGCMTAQVWHEMKFRTAPQVTATADTYSAVATTEATISAPLSVETIKR</sequence>